<keyword evidence="1 2" id="KW-0694">RNA-binding</keyword>
<dbReference type="InterPro" id="IPR052462">
    <property type="entry name" value="SLIRP/GR-RBP-like"/>
</dbReference>
<protein>
    <recommendedName>
        <fullName evidence="3">RRM domain-containing protein</fullName>
    </recommendedName>
</protein>
<dbReference type="PANTHER" id="PTHR48027">
    <property type="entry name" value="HETEROGENEOUS NUCLEAR RIBONUCLEOPROTEIN 87F-RELATED"/>
    <property type="match status" value="1"/>
</dbReference>
<dbReference type="InterPro" id="IPR000504">
    <property type="entry name" value="RRM_dom"/>
</dbReference>
<dbReference type="Proteomes" id="UP001157418">
    <property type="component" value="Unassembled WGS sequence"/>
</dbReference>
<evidence type="ECO:0000259" key="3">
    <source>
        <dbReference type="PROSITE" id="PS50102"/>
    </source>
</evidence>
<sequence>MVEIPIFALYNRICPFSFHHSISANPHHHLRRQHPTTPVSNPYYHRLCNRLLIRSISCYFSKTNMWANGVFRLSSSPIFRFRWMLCRHSSSKLFVGGLSYDTHEPVLKHVFEQHGELIEVKVICDHKSGKSKGYGFVHFVSEESATKALAEMHGQLLDGRNIRINYANKK</sequence>
<reference evidence="4 5" key="1">
    <citation type="submission" date="2022-01" db="EMBL/GenBank/DDBJ databases">
        <authorList>
            <person name="Xiong W."/>
            <person name="Schranz E."/>
        </authorList>
    </citation>
    <scope>NUCLEOTIDE SEQUENCE [LARGE SCALE GENOMIC DNA]</scope>
</reference>
<dbReference type="AlphaFoldDB" id="A0AAU9P9Y4"/>
<dbReference type="EMBL" id="CAKMRJ010005523">
    <property type="protein sequence ID" value="CAH1446859.1"/>
    <property type="molecule type" value="Genomic_DNA"/>
</dbReference>
<feature type="domain" description="RRM" evidence="3">
    <location>
        <begin position="91"/>
        <end position="169"/>
    </location>
</feature>
<dbReference type="FunFam" id="3.30.70.330:FF:000714">
    <property type="entry name" value="Glycine-rich RNA-binding protein 2, mitochondrial"/>
    <property type="match status" value="1"/>
</dbReference>
<accession>A0AAU9P9Y4</accession>
<dbReference type="Gene3D" id="3.30.70.330">
    <property type="match status" value="1"/>
</dbReference>
<evidence type="ECO:0000256" key="1">
    <source>
        <dbReference type="ARBA" id="ARBA00022884"/>
    </source>
</evidence>
<dbReference type="PROSITE" id="PS50102">
    <property type="entry name" value="RRM"/>
    <property type="match status" value="1"/>
</dbReference>
<dbReference type="InterPro" id="IPR035979">
    <property type="entry name" value="RBD_domain_sf"/>
</dbReference>
<name>A0AAU9P9Y4_9ASTR</name>
<dbReference type="InterPro" id="IPR012677">
    <property type="entry name" value="Nucleotide-bd_a/b_plait_sf"/>
</dbReference>
<comment type="caution">
    <text evidence="4">The sequence shown here is derived from an EMBL/GenBank/DDBJ whole genome shotgun (WGS) entry which is preliminary data.</text>
</comment>
<dbReference type="SMART" id="SM00361">
    <property type="entry name" value="RRM_1"/>
    <property type="match status" value="1"/>
</dbReference>
<dbReference type="GO" id="GO:0003723">
    <property type="term" value="F:RNA binding"/>
    <property type="evidence" value="ECO:0007669"/>
    <property type="project" value="UniProtKB-UniRule"/>
</dbReference>
<evidence type="ECO:0000256" key="2">
    <source>
        <dbReference type="PROSITE-ProRule" id="PRU00176"/>
    </source>
</evidence>
<proteinExistence type="predicted"/>
<dbReference type="SUPFAM" id="SSF54928">
    <property type="entry name" value="RNA-binding domain, RBD"/>
    <property type="match status" value="1"/>
</dbReference>
<evidence type="ECO:0000313" key="5">
    <source>
        <dbReference type="Proteomes" id="UP001157418"/>
    </source>
</evidence>
<evidence type="ECO:0000313" key="4">
    <source>
        <dbReference type="EMBL" id="CAH1446859.1"/>
    </source>
</evidence>
<keyword evidence="5" id="KW-1185">Reference proteome</keyword>
<organism evidence="4 5">
    <name type="scientific">Lactuca virosa</name>
    <dbReference type="NCBI Taxonomy" id="75947"/>
    <lineage>
        <taxon>Eukaryota</taxon>
        <taxon>Viridiplantae</taxon>
        <taxon>Streptophyta</taxon>
        <taxon>Embryophyta</taxon>
        <taxon>Tracheophyta</taxon>
        <taxon>Spermatophyta</taxon>
        <taxon>Magnoliopsida</taxon>
        <taxon>eudicotyledons</taxon>
        <taxon>Gunneridae</taxon>
        <taxon>Pentapetalae</taxon>
        <taxon>asterids</taxon>
        <taxon>campanulids</taxon>
        <taxon>Asterales</taxon>
        <taxon>Asteraceae</taxon>
        <taxon>Cichorioideae</taxon>
        <taxon>Cichorieae</taxon>
        <taxon>Lactucinae</taxon>
        <taxon>Lactuca</taxon>
    </lineage>
</organism>
<dbReference type="Pfam" id="PF00076">
    <property type="entry name" value="RRM_1"/>
    <property type="match status" value="1"/>
</dbReference>
<gene>
    <name evidence="4" type="ORF">LVIROSA_LOCUS32515</name>
</gene>
<dbReference type="InterPro" id="IPR003954">
    <property type="entry name" value="RRM_euk-type"/>
</dbReference>
<dbReference type="SMART" id="SM00360">
    <property type="entry name" value="RRM"/>
    <property type="match status" value="1"/>
</dbReference>